<protein>
    <submittedName>
        <fullName evidence="1">Uncharacterized protein</fullName>
    </submittedName>
</protein>
<proteinExistence type="predicted"/>
<sequence>MKGAQIDAWYAGKTSDFGGNVQALFAPDGFPLWTSDVEPGGVPDIDAARTHVLPLRPNHADPRDPGYQCSLGV</sequence>
<gene>
    <name evidence="1" type="ORF">AB0I59_20585</name>
</gene>
<accession>A0ABV3GHD0</accession>
<dbReference type="RefSeq" id="WP_358134961.1">
    <property type="nucleotide sequence ID" value="NZ_JBFALK010000011.1"/>
</dbReference>
<dbReference type="Proteomes" id="UP001551675">
    <property type="component" value="Unassembled WGS sequence"/>
</dbReference>
<evidence type="ECO:0000313" key="1">
    <source>
        <dbReference type="EMBL" id="MEV0971034.1"/>
    </source>
</evidence>
<name>A0ABV3GHD0_MICGL</name>
<reference evidence="1 2" key="1">
    <citation type="submission" date="2024-06" db="EMBL/GenBank/DDBJ databases">
        <title>The Natural Products Discovery Center: Release of the First 8490 Sequenced Strains for Exploring Actinobacteria Biosynthetic Diversity.</title>
        <authorList>
            <person name="Kalkreuter E."/>
            <person name="Kautsar S.A."/>
            <person name="Yang D."/>
            <person name="Bader C.D."/>
            <person name="Teijaro C.N."/>
            <person name="Fluegel L."/>
            <person name="Davis C.M."/>
            <person name="Simpson J.R."/>
            <person name="Lauterbach L."/>
            <person name="Steele A.D."/>
            <person name="Gui C."/>
            <person name="Meng S."/>
            <person name="Li G."/>
            <person name="Viehrig K."/>
            <person name="Ye F."/>
            <person name="Su P."/>
            <person name="Kiefer A.F."/>
            <person name="Nichols A."/>
            <person name="Cepeda A.J."/>
            <person name="Yan W."/>
            <person name="Fan B."/>
            <person name="Jiang Y."/>
            <person name="Adhikari A."/>
            <person name="Zheng C.-J."/>
            <person name="Schuster L."/>
            <person name="Cowan T.M."/>
            <person name="Smanski M.J."/>
            <person name="Chevrette M.G."/>
            <person name="De Carvalho L.P.S."/>
            <person name="Shen B."/>
        </authorList>
    </citation>
    <scope>NUCLEOTIDE SEQUENCE [LARGE SCALE GENOMIC DNA]</scope>
    <source>
        <strain evidence="1 2">NPDC050100</strain>
    </source>
</reference>
<dbReference type="EMBL" id="JBFALK010000011">
    <property type="protein sequence ID" value="MEV0971034.1"/>
    <property type="molecule type" value="Genomic_DNA"/>
</dbReference>
<comment type="caution">
    <text evidence="1">The sequence shown here is derived from an EMBL/GenBank/DDBJ whole genome shotgun (WGS) entry which is preliminary data.</text>
</comment>
<organism evidence="1 2">
    <name type="scientific">Microtetraspora glauca</name>
    <dbReference type="NCBI Taxonomy" id="1996"/>
    <lineage>
        <taxon>Bacteria</taxon>
        <taxon>Bacillati</taxon>
        <taxon>Actinomycetota</taxon>
        <taxon>Actinomycetes</taxon>
        <taxon>Streptosporangiales</taxon>
        <taxon>Streptosporangiaceae</taxon>
        <taxon>Microtetraspora</taxon>
    </lineage>
</organism>
<evidence type="ECO:0000313" key="2">
    <source>
        <dbReference type="Proteomes" id="UP001551675"/>
    </source>
</evidence>
<keyword evidence="2" id="KW-1185">Reference proteome</keyword>